<keyword evidence="3" id="KW-1185">Reference proteome</keyword>
<evidence type="ECO:0000313" key="2">
    <source>
        <dbReference type="EMBL" id="MQM23323.1"/>
    </source>
</evidence>
<dbReference type="AlphaFoldDB" id="A0A843XW16"/>
<feature type="compositionally biased region" description="Basic residues" evidence="1">
    <location>
        <begin position="1"/>
        <end position="11"/>
    </location>
</feature>
<protein>
    <submittedName>
        <fullName evidence="2">Uncharacterized protein</fullName>
    </submittedName>
</protein>
<reference evidence="2" key="1">
    <citation type="submission" date="2017-07" db="EMBL/GenBank/DDBJ databases">
        <title>Taro Niue Genome Assembly and Annotation.</title>
        <authorList>
            <person name="Atibalentja N."/>
            <person name="Keating K."/>
            <person name="Fields C.J."/>
        </authorList>
    </citation>
    <scope>NUCLEOTIDE SEQUENCE</scope>
    <source>
        <strain evidence="2">Niue_2</strain>
        <tissue evidence="2">Leaf</tissue>
    </source>
</reference>
<sequence>MKFKRRSKSRMGIRLSDEHSNYESSYRHRAEECWKKLGALLKCGGRDHRIPDYPMLKDQPRRAQNVPQHQGCLNAVIEVDLPEEEGMGQSFIARVVSTHPTLVSTQYSKP</sequence>
<dbReference type="OrthoDB" id="2092588at2759"/>
<dbReference type="Proteomes" id="UP000652761">
    <property type="component" value="Unassembled WGS sequence"/>
</dbReference>
<organism evidence="2 3">
    <name type="scientific">Colocasia esculenta</name>
    <name type="common">Wild taro</name>
    <name type="synonym">Arum esculentum</name>
    <dbReference type="NCBI Taxonomy" id="4460"/>
    <lineage>
        <taxon>Eukaryota</taxon>
        <taxon>Viridiplantae</taxon>
        <taxon>Streptophyta</taxon>
        <taxon>Embryophyta</taxon>
        <taxon>Tracheophyta</taxon>
        <taxon>Spermatophyta</taxon>
        <taxon>Magnoliopsida</taxon>
        <taxon>Liliopsida</taxon>
        <taxon>Araceae</taxon>
        <taxon>Aroideae</taxon>
        <taxon>Colocasieae</taxon>
        <taxon>Colocasia</taxon>
    </lineage>
</organism>
<evidence type="ECO:0000256" key="1">
    <source>
        <dbReference type="SAM" id="MobiDB-lite"/>
    </source>
</evidence>
<feature type="compositionally biased region" description="Basic and acidic residues" evidence="1">
    <location>
        <begin position="15"/>
        <end position="26"/>
    </location>
</feature>
<accession>A0A843XW16</accession>
<dbReference type="EMBL" id="NMUH01015835">
    <property type="protein sequence ID" value="MQM23323.1"/>
    <property type="molecule type" value="Genomic_DNA"/>
</dbReference>
<name>A0A843XW16_COLES</name>
<evidence type="ECO:0000313" key="3">
    <source>
        <dbReference type="Proteomes" id="UP000652761"/>
    </source>
</evidence>
<proteinExistence type="predicted"/>
<comment type="caution">
    <text evidence="2">The sequence shown here is derived from an EMBL/GenBank/DDBJ whole genome shotgun (WGS) entry which is preliminary data.</text>
</comment>
<gene>
    <name evidence="2" type="ORF">Taro_056387</name>
</gene>
<feature type="region of interest" description="Disordered" evidence="1">
    <location>
        <begin position="1"/>
        <end position="26"/>
    </location>
</feature>